<dbReference type="SUPFAM" id="SSF49299">
    <property type="entry name" value="PKD domain"/>
    <property type="match status" value="2"/>
</dbReference>
<organism evidence="3 4">
    <name type="scientific">Terrimonas ginsenosidimutans</name>
    <dbReference type="NCBI Taxonomy" id="2908004"/>
    <lineage>
        <taxon>Bacteria</taxon>
        <taxon>Pseudomonadati</taxon>
        <taxon>Bacteroidota</taxon>
        <taxon>Chitinophagia</taxon>
        <taxon>Chitinophagales</taxon>
        <taxon>Chitinophagaceae</taxon>
        <taxon>Terrimonas</taxon>
    </lineage>
</organism>
<sequence>MKHYCIIVLLFTLFLPLTARLQVCTTLGQTPETAFPVCGSSVFTQTNVPICRGGTVPAPCADGGYQDVNPFFYRFKCFAAGTLGFTITPLQTTDDYDWQLFDITGVPNVRDIYSNIALFVACNWSGRSGITGTSNNNNGLIQCGGNTFPNFSSMPGLIAGHEYILLVSNFSASQRGYNLAFSGGTAVITDPSLPAPAGAVINCDANEVSFRFNKKMRCHSVAANGTDFRISGGVAITAAEGFKCSASFDFDSVRLTLASPLPPGNYTVTVATGSDGNTILDICNTSVLVGATATFTVPPKIPLPMGTVVPPACTPSVLVFDLPEPVRCNSIAANGTDFIVSGPGAVTISGATATCNSAGYTNQVSIEFTSPVVLPGNYQLIIQQGTDGNTLTGECNRMIAAGQAAGFNIAPQPPIAMGTVVPPSCAPQTITFNLPEKIFCSTIAAQGSDFRITGPAAVTITGATATCDANGQATAISIQLSAPLAVTGNYQLRVVSGSDGNTLIGDCSRILPAGLTTGFFIPDAPFTAMGSFRTPGCAPNTLQLELPATVQCSSIASDGSDFRLSGPSPVTVTGATGNCTNGLSQSITLQLSAAITLGGNYTIELVRGSDGNTLLSECYRETPAGGITGFATSDTVSAVFSIDVDYDCLQNQLRLGHDGAHGVNSWNWTLNGTGFSTLQNVTRTLSSLSQNQVTLTVSNGVCTDTHTEQINFSNKLVAAFDLPDMACPGDKIEIVNKSSGPVTNWNWTFGSTIAASSLQTPPAITYPLTGTDAFYPVRLTVSDNNGCEISRTEQIRILGSCVIGVPSAFTPNNDGKNDYFFPLNAFKADQLNFRVFNRWGQLVFHTTDWTRKWDGSVQGIPQATGTFVWMLDYVHKDTKEKVSQRGTVTLIR</sequence>
<dbReference type="Proteomes" id="UP001165367">
    <property type="component" value="Unassembled WGS sequence"/>
</dbReference>
<dbReference type="Gene3D" id="2.60.40.1220">
    <property type="match status" value="1"/>
</dbReference>
<evidence type="ECO:0000256" key="2">
    <source>
        <dbReference type="SAM" id="SignalP"/>
    </source>
</evidence>
<dbReference type="EMBL" id="JAKLTR010000018">
    <property type="protein sequence ID" value="MCG2617122.1"/>
    <property type="molecule type" value="Genomic_DNA"/>
</dbReference>
<dbReference type="CDD" id="cd00146">
    <property type="entry name" value="PKD"/>
    <property type="match status" value="1"/>
</dbReference>
<name>A0ABS9KXM3_9BACT</name>
<dbReference type="InterPro" id="IPR014755">
    <property type="entry name" value="Cu-Rt/internalin_Ig-like"/>
</dbReference>
<proteinExistence type="predicted"/>
<keyword evidence="4" id="KW-1185">Reference proteome</keyword>
<dbReference type="InterPro" id="IPR013783">
    <property type="entry name" value="Ig-like_fold"/>
</dbReference>
<protein>
    <submittedName>
        <fullName evidence="3">Gliding motility-associated C-terminal domain-containing protein</fullName>
    </submittedName>
</protein>
<evidence type="ECO:0000313" key="3">
    <source>
        <dbReference type="EMBL" id="MCG2617122.1"/>
    </source>
</evidence>
<comment type="caution">
    <text evidence="3">The sequence shown here is derived from an EMBL/GenBank/DDBJ whole genome shotgun (WGS) entry which is preliminary data.</text>
</comment>
<dbReference type="NCBIfam" id="TIGR04131">
    <property type="entry name" value="Bac_Flav_CTERM"/>
    <property type="match status" value="1"/>
</dbReference>
<dbReference type="InterPro" id="IPR035986">
    <property type="entry name" value="PKD_dom_sf"/>
</dbReference>
<feature type="chain" id="PRO_5045719672" evidence="2">
    <location>
        <begin position="22"/>
        <end position="892"/>
    </location>
</feature>
<evidence type="ECO:0000313" key="4">
    <source>
        <dbReference type="Proteomes" id="UP001165367"/>
    </source>
</evidence>
<dbReference type="Gene3D" id="2.60.40.10">
    <property type="entry name" value="Immunoglobulins"/>
    <property type="match status" value="2"/>
</dbReference>
<accession>A0ABS9KXM3</accession>
<feature type="signal peptide" evidence="2">
    <location>
        <begin position="1"/>
        <end position="21"/>
    </location>
</feature>
<gene>
    <name evidence="3" type="ORF">LZZ85_22695</name>
</gene>
<evidence type="ECO:0000256" key="1">
    <source>
        <dbReference type="ARBA" id="ARBA00022729"/>
    </source>
</evidence>
<dbReference type="InterPro" id="IPR026341">
    <property type="entry name" value="T9SS_type_B"/>
</dbReference>
<reference evidence="3" key="1">
    <citation type="submission" date="2022-01" db="EMBL/GenBank/DDBJ databases">
        <authorList>
            <person name="Jo J.-H."/>
            <person name="Im W.-T."/>
        </authorList>
    </citation>
    <scope>NUCLEOTIDE SEQUENCE</scope>
    <source>
        <strain evidence="3">NA20</strain>
    </source>
</reference>
<dbReference type="Pfam" id="PF13585">
    <property type="entry name" value="CHU_C"/>
    <property type="match status" value="1"/>
</dbReference>
<keyword evidence="1 2" id="KW-0732">Signal</keyword>
<dbReference type="RefSeq" id="WP_237875659.1">
    <property type="nucleotide sequence ID" value="NZ_JAKLTR010000018.1"/>
</dbReference>